<evidence type="ECO:0000313" key="2">
    <source>
        <dbReference type="EnsemblMetazoa" id="HelroP166819"/>
    </source>
</evidence>
<proteinExistence type="predicted"/>
<evidence type="ECO:0000313" key="1">
    <source>
        <dbReference type="EMBL" id="ESO11777.1"/>
    </source>
</evidence>
<keyword evidence="3" id="KW-1185">Reference proteome</keyword>
<dbReference type="EMBL" id="KB095812">
    <property type="protein sequence ID" value="ESO11777.1"/>
    <property type="molecule type" value="Genomic_DNA"/>
</dbReference>
<dbReference type="EnsemblMetazoa" id="HelroT166819">
    <property type="protein sequence ID" value="HelroP166819"/>
    <property type="gene ID" value="HelroG166819"/>
</dbReference>
<dbReference type="Proteomes" id="UP000015101">
    <property type="component" value="Unassembled WGS sequence"/>
</dbReference>
<dbReference type="InParanoid" id="T1EYK3"/>
<reference evidence="2" key="3">
    <citation type="submission" date="2015-06" db="UniProtKB">
        <authorList>
            <consortium name="EnsemblMetazoa"/>
        </authorList>
    </citation>
    <scope>IDENTIFICATION</scope>
</reference>
<gene>
    <name evidence="2" type="primary">20201653</name>
    <name evidence="1" type="ORF">HELRODRAFT_166819</name>
</gene>
<dbReference type="AlphaFoldDB" id="T1EYK3"/>
<dbReference type="CTD" id="20201653"/>
<name>T1EYK3_HELRO</name>
<dbReference type="RefSeq" id="XP_009010265.1">
    <property type="nucleotide sequence ID" value="XM_009012017.1"/>
</dbReference>
<reference evidence="1 3" key="2">
    <citation type="journal article" date="2013" name="Nature">
        <title>Insights into bilaterian evolution from three spiralian genomes.</title>
        <authorList>
            <person name="Simakov O."/>
            <person name="Marletaz F."/>
            <person name="Cho S.J."/>
            <person name="Edsinger-Gonzales E."/>
            <person name="Havlak P."/>
            <person name="Hellsten U."/>
            <person name="Kuo D.H."/>
            <person name="Larsson T."/>
            <person name="Lv J."/>
            <person name="Arendt D."/>
            <person name="Savage R."/>
            <person name="Osoegawa K."/>
            <person name="de Jong P."/>
            <person name="Grimwood J."/>
            <person name="Chapman J.A."/>
            <person name="Shapiro H."/>
            <person name="Aerts A."/>
            <person name="Otillar R.P."/>
            <person name="Terry A.Y."/>
            <person name="Boore J.L."/>
            <person name="Grigoriev I.V."/>
            <person name="Lindberg D.R."/>
            <person name="Seaver E.C."/>
            <person name="Weisblat D.A."/>
            <person name="Putnam N.H."/>
            <person name="Rokhsar D.S."/>
        </authorList>
    </citation>
    <scope>NUCLEOTIDE SEQUENCE</scope>
</reference>
<dbReference type="KEGG" id="hro:HELRODRAFT_166819"/>
<sequence>MSIRTILITSLKDKMKQIAQMPYHVKKACLKVMMKKMAFLLLSTMHKDNKCDDDRTCKPEIVLDYNATKGGVDRLDQFEFQMVSARIPCDYDFDELSLSD</sequence>
<reference evidence="3" key="1">
    <citation type="submission" date="2012-12" db="EMBL/GenBank/DDBJ databases">
        <authorList>
            <person name="Hellsten U."/>
            <person name="Grimwood J."/>
            <person name="Chapman J.A."/>
            <person name="Shapiro H."/>
            <person name="Aerts A."/>
            <person name="Otillar R.P."/>
            <person name="Terry A.Y."/>
            <person name="Boore J.L."/>
            <person name="Simakov O."/>
            <person name="Marletaz F."/>
            <person name="Cho S.-J."/>
            <person name="Edsinger-Gonzales E."/>
            <person name="Havlak P."/>
            <person name="Kuo D.-H."/>
            <person name="Larsson T."/>
            <person name="Lv J."/>
            <person name="Arendt D."/>
            <person name="Savage R."/>
            <person name="Osoegawa K."/>
            <person name="de Jong P."/>
            <person name="Lindberg D.R."/>
            <person name="Seaver E.C."/>
            <person name="Weisblat D.A."/>
            <person name="Putnam N.H."/>
            <person name="Grigoriev I.V."/>
            <person name="Rokhsar D.S."/>
        </authorList>
    </citation>
    <scope>NUCLEOTIDE SEQUENCE</scope>
</reference>
<dbReference type="OrthoDB" id="6143638at2759"/>
<dbReference type="HOGENOM" id="CLU_2308997_0_0_1"/>
<evidence type="ECO:0000313" key="3">
    <source>
        <dbReference type="Proteomes" id="UP000015101"/>
    </source>
</evidence>
<protein>
    <recommendedName>
        <fullName evidence="4">PiggyBac transposable element-derived protein domain-containing protein</fullName>
    </recommendedName>
</protein>
<dbReference type="GeneID" id="20201653"/>
<accession>T1EYK3</accession>
<organism evidence="2 3">
    <name type="scientific">Helobdella robusta</name>
    <name type="common">Californian leech</name>
    <dbReference type="NCBI Taxonomy" id="6412"/>
    <lineage>
        <taxon>Eukaryota</taxon>
        <taxon>Metazoa</taxon>
        <taxon>Spiralia</taxon>
        <taxon>Lophotrochozoa</taxon>
        <taxon>Annelida</taxon>
        <taxon>Clitellata</taxon>
        <taxon>Hirudinea</taxon>
        <taxon>Rhynchobdellida</taxon>
        <taxon>Glossiphoniidae</taxon>
        <taxon>Helobdella</taxon>
    </lineage>
</organism>
<evidence type="ECO:0008006" key="4">
    <source>
        <dbReference type="Google" id="ProtNLM"/>
    </source>
</evidence>
<dbReference type="EMBL" id="AMQM01002573">
    <property type="status" value="NOT_ANNOTATED_CDS"/>
    <property type="molecule type" value="Genomic_DNA"/>
</dbReference>